<evidence type="ECO:0000313" key="4">
    <source>
        <dbReference type="Proteomes" id="UP001162156"/>
    </source>
</evidence>
<feature type="compositionally biased region" description="Low complexity" evidence="1">
    <location>
        <begin position="340"/>
        <end position="355"/>
    </location>
</feature>
<feature type="region of interest" description="Disordered" evidence="1">
    <location>
        <begin position="340"/>
        <end position="362"/>
    </location>
</feature>
<feature type="region of interest" description="Disordered" evidence="1">
    <location>
        <begin position="824"/>
        <end position="888"/>
    </location>
</feature>
<dbReference type="Proteomes" id="UP001162156">
    <property type="component" value="Unassembled WGS sequence"/>
</dbReference>
<dbReference type="AlphaFoldDB" id="A0AAV8X5E0"/>
<gene>
    <name evidence="3" type="ORF">NQ314_013829</name>
</gene>
<keyword evidence="4" id="KW-1185">Reference proteome</keyword>
<protein>
    <recommendedName>
        <fullName evidence="2">Mitogen-activated protein kinase kinase kinase N-terminal domain-containing protein</fullName>
    </recommendedName>
</protein>
<reference evidence="3" key="1">
    <citation type="journal article" date="2023" name="Insect Mol. Biol.">
        <title>Genome sequencing provides insights into the evolution of gene families encoding plant cell wall-degrading enzymes in longhorned beetles.</title>
        <authorList>
            <person name="Shin N.R."/>
            <person name="Okamura Y."/>
            <person name="Kirsch R."/>
            <person name="Pauchet Y."/>
        </authorList>
    </citation>
    <scope>NUCLEOTIDE SEQUENCE</scope>
    <source>
        <strain evidence="3">RBIC_L_NR</strain>
    </source>
</reference>
<feature type="domain" description="Mitogen-activated protein kinase kinase kinase N-terminal" evidence="2">
    <location>
        <begin position="40"/>
        <end position="355"/>
    </location>
</feature>
<evidence type="ECO:0000313" key="3">
    <source>
        <dbReference type="EMBL" id="KAJ8933736.1"/>
    </source>
</evidence>
<name>A0AAV8X5E0_9CUCU</name>
<feature type="domain" description="Mitogen-activated protein kinase kinase kinase N-terminal" evidence="2">
    <location>
        <begin position="441"/>
        <end position="662"/>
    </location>
</feature>
<dbReference type="Pfam" id="PF19431">
    <property type="entry name" value="MEKK4_N"/>
    <property type="match status" value="3"/>
</dbReference>
<organism evidence="3 4">
    <name type="scientific">Rhamnusium bicolor</name>
    <dbReference type="NCBI Taxonomy" id="1586634"/>
    <lineage>
        <taxon>Eukaryota</taxon>
        <taxon>Metazoa</taxon>
        <taxon>Ecdysozoa</taxon>
        <taxon>Arthropoda</taxon>
        <taxon>Hexapoda</taxon>
        <taxon>Insecta</taxon>
        <taxon>Pterygota</taxon>
        <taxon>Neoptera</taxon>
        <taxon>Endopterygota</taxon>
        <taxon>Coleoptera</taxon>
        <taxon>Polyphaga</taxon>
        <taxon>Cucujiformia</taxon>
        <taxon>Chrysomeloidea</taxon>
        <taxon>Cerambycidae</taxon>
        <taxon>Lepturinae</taxon>
        <taxon>Rhagiini</taxon>
        <taxon>Rhamnusium</taxon>
    </lineage>
</organism>
<sequence length="888" mass="102549">MDDHSPLENDELSEYDIYGKTPPRTKILRKNRDRKQREKQTGSNKRQMKLLRGSERDLKLDIASAQAATTEKPNGQPQEYDYPKTPSYQIESCNRFMSLSCRTVPCNRQSVNGKSVSSVTFSEDCSIGSASDECPLSRVEFYHTLRALIRMGCRDKQLQERNPRRVMSREETLWQNELKDVIWLELQAYHAERTPTEEDSYLCSAREIVEPLLHDIQKYRFRRQSRRYSTQNSDSGVEDDCSGCLSIYCISCLEAQNDALRDIENLLKRLEDAESLFPSSKAFAELYPLYCSPEIVGRVKAMCLWYNLTKNQRLKLNILGRLFTLLENKAGNWPLLGDDMSSSSPSDSNNSSNSSTNEYTSYGRGSDIGPVAMLICKKDENNLSPFRRYIENILKTRGLDKSLSFLNRLHQYVLRKAMYTLELPEDEEIFSKISCDSEEEELHRYGCWSPEAKALDLPSYRSTFLFLAMVPLDVIHEFLLMRLEQKPENPSPLSIRQLMRELKEGLRVASIERERFCQYIEAGTVRTQEKVDTFTDKLAQFDDCVVKIFTDYLDYLEQWALLHHNTFQKNLLEEEHQFSLGIIKFIPGGNEMLSCKMSNILGSILRRISDRLMKRIEEVLKAISKEDESNLKQTLYSVCRELQSLFNEEREMSLKTMAFSKTAFKYGSGPPNCKQVFKESIITFKCIIPDAIGKVQGLFEHTNITTLEEMDKIALNSRIREILMQVYRFGFEFYKEMSDNTPCEFRGRLVHSMVEFANLWMKFVTERCERGRGMRPRWAYQGMEFLLTVCEPANTKHLTEEKFENLKKDMDVCISHVIGTTAPSTPESGFHSASPRTSLEHIRARSRGSSPSPRPTYKSQRSGAGRKTSMEQQSPVTDFIDATNLNVH</sequence>
<dbReference type="InterPro" id="IPR045801">
    <property type="entry name" value="MEKK4_N"/>
</dbReference>
<feature type="region of interest" description="Disordered" evidence="1">
    <location>
        <begin position="1"/>
        <end position="55"/>
    </location>
</feature>
<comment type="caution">
    <text evidence="3">The sequence shown here is derived from an EMBL/GenBank/DDBJ whole genome shotgun (WGS) entry which is preliminary data.</text>
</comment>
<feature type="domain" description="Mitogen-activated protein kinase kinase kinase N-terminal" evidence="2">
    <location>
        <begin position="677"/>
        <end position="844"/>
    </location>
</feature>
<dbReference type="EMBL" id="JANEYF010003815">
    <property type="protein sequence ID" value="KAJ8933736.1"/>
    <property type="molecule type" value="Genomic_DNA"/>
</dbReference>
<evidence type="ECO:0000259" key="2">
    <source>
        <dbReference type="Pfam" id="PF19431"/>
    </source>
</evidence>
<feature type="non-terminal residue" evidence="3">
    <location>
        <position position="888"/>
    </location>
</feature>
<proteinExistence type="predicted"/>
<dbReference type="GO" id="GO:0000165">
    <property type="term" value="P:MAPK cascade"/>
    <property type="evidence" value="ECO:0007669"/>
    <property type="project" value="InterPro"/>
</dbReference>
<evidence type="ECO:0000256" key="1">
    <source>
        <dbReference type="SAM" id="MobiDB-lite"/>
    </source>
</evidence>
<accession>A0AAV8X5E0</accession>